<accession>A0A9D1YNC8</accession>
<keyword evidence="1" id="KW-1133">Transmembrane helix</keyword>
<keyword evidence="1" id="KW-0472">Membrane</keyword>
<dbReference type="EMBL" id="DXDD01000045">
    <property type="protein sequence ID" value="HIY59742.1"/>
    <property type="molecule type" value="Genomic_DNA"/>
</dbReference>
<protein>
    <submittedName>
        <fullName evidence="2">Uncharacterized protein</fullName>
    </submittedName>
</protein>
<dbReference type="AlphaFoldDB" id="A0A9D1YNC8"/>
<name>A0A9D1YNC8_9FIRM</name>
<sequence>MNQNIFRKASMEKISSPEQLNDYIRISRPGVWIALAAAFVLLASVFVWSVTGSLSVSVSTAGIAKDGFLVCYLPPEEAEKLSEGMTAEIEAAGTGSVSAVARTPLSEQEAAASVEGDYAVYALNLGDWNVPVSIETDAALEEGQVYRVSIVTGSIHPAAFLLNQGTGS</sequence>
<reference evidence="2" key="1">
    <citation type="journal article" date="2021" name="PeerJ">
        <title>Extensive microbial diversity within the chicken gut microbiome revealed by metagenomics and culture.</title>
        <authorList>
            <person name="Gilroy R."/>
            <person name="Ravi A."/>
            <person name="Getino M."/>
            <person name="Pursley I."/>
            <person name="Horton D.L."/>
            <person name="Alikhan N.F."/>
            <person name="Baker D."/>
            <person name="Gharbi K."/>
            <person name="Hall N."/>
            <person name="Watson M."/>
            <person name="Adriaenssens E.M."/>
            <person name="Foster-Nyarko E."/>
            <person name="Jarju S."/>
            <person name="Secka A."/>
            <person name="Antonio M."/>
            <person name="Oren A."/>
            <person name="Chaudhuri R.R."/>
            <person name="La Ragione R."/>
            <person name="Hildebrand F."/>
            <person name="Pallen M.J."/>
        </authorList>
    </citation>
    <scope>NUCLEOTIDE SEQUENCE</scope>
    <source>
        <strain evidence="2">ChiSxjej3B15-24422</strain>
    </source>
</reference>
<keyword evidence="1" id="KW-0812">Transmembrane</keyword>
<evidence type="ECO:0000256" key="1">
    <source>
        <dbReference type="SAM" id="Phobius"/>
    </source>
</evidence>
<gene>
    <name evidence="2" type="ORF">H9831_03530</name>
</gene>
<reference evidence="2" key="2">
    <citation type="submission" date="2021-04" db="EMBL/GenBank/DDBJ databases">
        <authorList>
            <person name="Gilroy R."/>
        </authorList>
    </citation>
    <scope>NUCLEOTIDE SEQUENCE</scope>
    <source>
        <strain evidence="2">ChiSxjej3B15-24422</strain>
    </source>
</reference>
<comment type="caution">
    <text evidence="2">The sequence shown here is derived from an EMBL/GenBank/DDBJ whole genome shotgun (WGS) entry which is preliminary data.</text>
</comment>
<evidence type="ECO:0000313" key="2">
    <source>
        <dbReference type="EMBL" id="HIY59742.1"/>
    </source>
</evidence>
<organism evidence="2 3">
    <name type="scientific">Candidatus Eisenbergiella pullistercoris</name>
    <dbReference type="NCBI Taxonomy" id="2838555"/>
    <lineage>
        <taxon>Bacteria</taxon>
        <taxon>Bacillati</taxon>
        <taxon>Bacillota</taxon>
        <taxon>Clostridia</taxon>
        <taxon>Lachnospirales</taxon>
        <taxon>Lachnospiraceae</taxon>
        <taxon>Eisenbergiella</taxon>
    </lineage>
</organism>
<dbReference type="Proteomes" id="UP000824007">
    <property type="component" value="Unassembled WGS sequence"/>
</dbReference>
<proteinExistence type="predicted"/>
<evidence type="ECO:0000313" key="3">
    <source>
        <dbReference type="Proteomes" id="UP000824007"/>
    </source>
</evidence>
<feature type="transmembrane region" description="Helical" evidence="1">
    <location>
        <begin position="30"/>
        <end position="50"/>
    </location>
</feature>